<dbReference type="RefSeq" id="WP_061422747.1">
    <property type="nucleotide sequence ID" value="NZ_KQ969062.1"/>
</dbReference>
<dbReference type="GO" id="GO:0006355">
    <property type="term" value="P:regulation of DNA-templated transcription"/>
    <property type="evidence" value="ECO:0007669"/>
    <property type="project" value="InterPro"/>
</dbReference>
<dbReference type="Proteomes" id="UP000070377">
    <property type="component" value="Unassembled WGS sequence"/>
</dbReference>
<dbReference type="InterPro" id="IPR003313">
    <property type="entry name" value="AraC-bd"/>
</dbReference>
<dbReference type="EMBL" id="LQRD01000037">
    <property type="protein sequence ID" value="KXT69810.1"/>
    <property type="molecule type" value="Genomic_DNA"/>
</dbReference>
<proteinExistence type="predicted"/>
<dbReference type="AlphaFoldDB" id="A0A139N1C2"/>
<name>A0A139N1C2_STRCR</name>
<reference evidence="3 4" key="1">
    <citation type="submission" date="2016-01" db="EMBL/GenBank/DDBJ databases">
        <title>Highly variable Streptococcus oralis are common among viridans streptococci isolated from primates.</title>
        <authorList>
            <person name="Denapaite D."/>
            <person name="Rieger M."/>
            <person name="Koendgen S."/>
            <person name="Brueckner R."/>
            <person name="Ochigava I."/>
            <person name="Kappeler P."/>
            <person name="Maetz-Rensing K."/>
            <person name="Leendertz F."/>
            <person name="Hakenbeck R."/>
        </authorList>
    </citation>
    <scope>NUCLEOTIDE SEQUENCE [LARGE SCALE GENOMIC DNA]</scope>
    <source>
        <strain evidence="3 4">DD08</strain>
    </source>
</reference>
<sequence length="97" mass="10807">MKFYSINPNVDVVETPVEEQGRLIRHLHLAKGKQIPEHSADALVTVVCLEGKVDFTALGETVQLVPGSFLTMEPNELHSLYGVEESHVLVIQQLLYP</sequence>
<dbReference type="SUPFAM" id="SSF51182">
    <property type="entry name" value="RmlC-like cupins"/>
    <property type="match status" value="1"/>
</dbReference>
<dbReference type="InterPro" id="IPR011051">
    <property type="entry name" value="RmlC_Cupin_sf"/>
</dbReference>
<evidence type="ECO:0000313" key="4">
    <source>
        <dbReference type="Proteomes" id="UP000070377"/>
    </source>
</evidence>
<comment type="caution">
    <text evidence="3">The sequence shown here is derived from an EMBL/GenBank/DDBJ whole genome shotgun (WGS) entry which is preliminary data.</text>
</comment>
<dbReference type="PATRIC" id="fig|45634.12.peg.1131"/>
<dbReference type="Pfam" id="PF02311">
    <property type="entry name" value="AraC_binding"/>
    <property type="match status" value="1"/>
</dbReference>
<protein>
    <recommendedName>
        <fullName evidence="2">AraC-type arabinose-binding/dimerisation domain-containing protein</fullName>
    </recommendedName>
</protein>
<dbReference type="CDD" id="cd02230">
    <property type="entry name" value="cupin_HP0902-like"/>
    <property type="match status" value="1"/>
</dbReference>
<feature type="domain" description="AraC-type arabinose-binding/dimerisation" evidence="2">
    <location>
        <begin position="34"/>
        <end position="81"/>
    </location>
</feature>
<keyword evidence="1" id="KW-0238">DNA-binding</keyword>
<gene>
    <name evidence="3" type="ORF">SCRDD08_01084</name>
</gene>
<dbReference type="GO" id="GO:0003677">
    <property type="term" value="F:DNA binding"/>
    <property type="evidence" value="ECO:0007669"/>
    <property type="project" value="UniProtKB-KW"/>
</dbReference>
<dbReference type="Gene3D" id="2.60.120.10">
    <property type="entry name" value="Jelly Rolls"/>
    <property type="match status" value="1"/>
</dbReference>
<evidence type="ECO:0000256" key="1">
    <source>
        <dbReference type="ARBA" id="ARBA00023125"/>
    </source>
</evidence>
<dbReference type="InterPro" id="IPR014710">
    <property type="entry name" value="RmlC-like_jellyroll"/>
</dbReference>
<evidence type="ECO:0000259" key="2">
    <source>
        <dbReference type="Pfam" id="PF02311"/>
    </source>
</evidence>
<organism evidence="3 4">
    <name type="scientific">Streptococcus cristatus</name>
    <dbReference type="NCBI Taxonomy" id="45634"/>
    <lineage>
        <taxon>Bacteria</taxon>
        <taxon>Bacillati</taxon>
        <taxon>Bacillota</taxon>
        <taxon>Bacilli</taxon>
        <taxon>Lactobacillales</taxon>
        <taxon>Streptococcaceae</taxon>
        <taxon>Streptococcus</taxon>
    </lineage>
</organism>
<accession>A0A139N1C2</accession>
<evidence type="ECO:0000313" key="3">
    <source>
        <dbReference type="EMBL" id="KXT69810.1"/>
    </source>
</evidence>
<dbReference type="STRING" id="45634.SCRDD08_01084"/>